<dbReference type="SUPFAM" id="SSF53335">
    <property type="entry name" value="S-adenosyl-L-methionine-dependent methyltransferases"/>
    <property type="match status" value="1"/>
</dbReference>
<keyword evidence="2" id="KW-0808">Transferase</keyword>
<dbReference type="Pfam" id="PF01555">
    <property type="entry name" value="N6_N4_Mtase"/>
    <property type="match status" value="1"/>
</dbReference>
<comment type="caution">
    <text evidence="5">The sequence shown here is derived from an EMBL/GenBank/DDBJ whole genome shotgun (WGS) entry which is preliminary data.</text>
</comment>
<feature type="domain" description="DNA methylase N-4/N-6" evidence="4">
    <location>
        <begin position="33"/>
        <end position="92"/>
    </location>
</feature>
<dbReference type="InterPro" id="IPR029063">
    <property type="entry name" value="SAM-dependent_MTases_sf"/>
</dbReference>
<evidence type="ECO:0000313" key="6">
    <source>
        <dbReference type="Proteomes" id="UP001220022"/>
    </source>
</evidence>
<keyword evidence="1 5" id="KW-0489">Methyltransferase</keyword>
<evidence type="ECO:0000259" key="4">
    <source>
        <dbReference type="Pfam" id="PF01555"/>
    </source>
</evidence>
<dbReference type="GO" id="GO:0032259">
    <property type="term" value="P:methylation"/>
    <property type="evidence" value="ECO:0007669"/>
    <property type="project" value="UniProtKB-KW"/>
</dbReference>
<evidence type="ECO:0000256" key="2">
    <source>
        <dbReference type="ARBA" id="ARBA00022679"/>
    </source>
</evidence>
<dbReference type="InterPro" id="IPR002941">
    <property type="entry name" value="DNA_methylase_N4/N6"/>
</dbReference>
<proteinExistence type="predicted"/>
<evidence type="ECO:0000256" key="1">
    <source>
        <dbReference type="ARBA" id="ARBA00022603"/>
    </source>
</evidence>
<feature type="region of interest" description="Disordered" evidence="3">
    <location>
        <begin position="1"/>
        <end position="25"/>
    </location>
</feature>
<protein>
    <submittedName>
        <fullName evidence="5">DNA methyltransferase</fullName>
    </submittedName>
</protein>
<dbReference type="EMBL" id="JARHTQ010000015">
    <property type="protein sequence ID" value="MDF2258337.1"/>
    <property type="molecule type" value="Genomic_DNA"/>
</dbReference>
<dbReference type="GO" id="GO:0008168">
    <property type="term" value="F:methyltransferase activity"/>
    <property type="evidence" value="ECO:0007669"/>
    <property type="project" value="UniProtKB-KW"/>
</dbReference>
<evidence type="ECO:0000256" key="3">
    <source>
        <dbReference type="SAM" id="MobiDB-lite"/>
    </source>
</evidence>
<gene>
    <name evidence="5" type="ORF">P2L57_22240</name>
</gene>
<keyword evidence="6" id="KW-1185">Reference proteome</keyword>
<dbReference type="Proteomes" id="UP001220022">
    <property type="component" value="Unassembled WGS sequence"/>
</dbReference>
<dbReference type="RefSeq" id="WP_275817257.1">
    <property type="nucleotide sequence ID" value="NZ_BAAANM010000007.1"/>
</dbReference>
<name>A0ABT5Z3C7_9ACTN</name>
<reference evidence="5 6" key="1">
    <citation type="submission" date="2023-03" db="EMBL/GenBank/DDBJ databases">
        <title>Draft genome sequence of type strain Streptomyces ferralitis JCM 14344.</title>
        <authorList>
            <person name="Klaysubun C."/>
            <person name="Duangmal K."/>
        </authorList>
    </citation>
    <scope>NUCLEOTIDE SEQUENCE [LARGE SCALE GENOMIC DNA]</scope>
    <source>
        <strain evidence="5 6">JCM 14344</strain>
    </source>
</reference>
<evidence type="ECO:0000313" key="5">
    <source>
        <dbReference type="EMBL" id="MDF2258337.1"/>
    </source>
</evidence>
<accession>A0ABT5Z3C7</accession>
<dbReference type="Gene3D" id="3.40.50.150">
    <property type="entry name" value="Vaccinia Virus protein VP39"/>
    <property type="match status" value="1"/>
</dbReference>
<sequence>MSRPVQPRPLPRPAASVWATGQQDTQTQLAEGHYLPDTTRDAAGMPPAIATHAVAVYTRPGDTVLDPNCGAGTVLVEALRAGRHAVGITSHRRWWPIARGNVTTAKRDGATTDGMVLDGPPTPAAARLAGLTGHVDLLLTALRSPCPDRADQPRPPADPADRSVTDLRAILLQCRPLLRPGGHVIVTVHHQRHRGYLLDLVGDVLATGKAAGLLPTERCIALLAELRADRLITHTSLAQRRAAARNQRTTGHPISLTAHHEALIFRAPAEAAQAAALHCPPLAPLPRYERAHTTAAQRCAA</sequence>
<feature type="compositionally biased region" description="Pro residues" evidence="3">
    <location>
        <begin position="1"/>
        <end position="12"/>
    </location>
</feature>
<organism evidence="5 6">
    <name type="scientific">Streptantibioticus ferralitis</name>
    <dbReference type="NCBI Taxonomy" id="236510"/>
    <lineage>
        <taxon>Bacteria</taxon>
        <taxon>Bacillati</taxon>
        <taxon>Actinomycetota</taxon>
        <taxon>Actinomycetes</taxon>
        <taxon>Kitasatosporales</taxon>
        <taxon>Streptomycetaceae</taxon>
        <taxon>Streptantibioticus</taxon>
    </lineage>
</organism>